<name>A0A927R8I9_9ACTN</name>
<dbReference type="Proteomes" id="UP000638648">
    <property type="component" value="Unassembled WGS sequence"/>
</dbReference>
<reference evidence="1" key="1">
    <citation type="submission" date="2020-10" db="EMBL/GenBank/DDBJ databases">
        <title>Sequencing the genomes of 1000 actinobacteria strains.</title>
        <authorList>
            <person name="Klenk H.-P."/>
        </authorList>
    </citation>
    <scope>NUCLEOTIDE SEQUENCE</scope>
    <source>
        <strain evidence="1">DSM 45354</strain>
    </source>
</reference>
<sequence>MNALDLDDVPGVVAPYAMEDFVAAAVLVERLAVEGFFDGGGELAILDPGREFSPAIATNMERALQDAADIFDPLIITDKVDTQAQIDRLVGRLVSEGVDRVIYFDDAPTMSGVVRAMVAQKFTPPLGLVANAQSNSVISTLNYPARQVYAVSTVGAYPTTNGTRTSLPDYDVTKECLTAKDVDTLGLDGPRISVVLEACDMLALINTVIDADGTKPTTASFYDGLAKVSNFESAYGTTLDFSLNRIGATQVWDLRGDPICRCLKVVSRSHSVSID</sequence>
<keyword evidence="2" id="KW-1185">Reference proteome</keyword>
<protein>
    <submittedName>
        <fullName evidence="1">Uncharacterized protein</fullName>
    </submittedName>
</protein>
<dbReference type="Gene3D" id="3.40.50.2300">
    <property type="match status" value="2"/>
</dbReference>
<dbReference type="EMBL" id="JADBEM010000001">
    <property type="protein sequence ID" value="MBE1605434.1"/>
    <property type="molecule type" value="Genomic_DNA"/>
</dbReference>
<accession>A0A927R8I9</accession>
<gene>
    <name evidence="1" type="ORF">HEB94_002282</name>
</gene>
<dbReference type="RefSeq" id="WP_192749776.1">
    <property type="nucleotide sequence ID" value="NZ_BAABJL010000013.1"/>
</dbReference>
<evidence type="ECO:0000313" key="1">
    <source>
        <dbReference type="EMBL" id="MBE1605434.1"/>
    </source>
</evidence>
<evidence type="ECO:0000313" key="2">
    <source>
        <dbReference type="Proteomes" id="UP000638648"/>
    </source>
</evidence>
<organism evidence="1 2">
    <name type="scientific">Actinopolymorpha pittospori</name>
    <dbReference type="NCBI Taxonomy" id="648752"/>
    <lineage>
        <taxon>Bacteria</taxon>
        <taxon>Bacillati</taxon>
        <taxon>Actinomycetota</taxon>
        <taxon>Actinomycetes</taxon>
        <taxon>Propionibacteriales</taxon>
        <taxon>Actinopolymorphaceae</taxon>
        <taxon>Actinopolymorpha</taxon>
    </lineage>
</organism>
<comment type="caution">
    <text evidence="1">The sequence shown here is derived from an EMBL/GenBank/DDBJ whole genome shotgun (WGS) entry which is preliminary data.</text>
</comment>
<proteinExistence type="predicted"/>
<dbReference type="AlphaFoldDB" id="A0A927R8I9"/>